<reference evidence="1 2" key="1">
    <citation type="submission" date="2019-08" db="EMBL/GenBank/DDBJ databases">
        <title>Parahaliea maris sp. nov., isolated from the surface seawater.</title>
        <authorList>
            <person name="Liu Y."/>
        </authorList>
    </citation>
    <scope>NUCLEOTIDE SEQUENCE [LARGE SCALE GENOMIC DNA]</scope>
    <source>
        <strain evidence="1 2">S2-26</strain>
    </source>
</reference>
<dbReference type="EMBL" id="VRYZ01000001">
    <property type="protein sequence ID" value="TXS94366.1"/>
    <property type="molecule type" value="Genomic_DNA"/>
</dbReference>
<protein>
    <submittedName>
        <fullName evidence="1">Cupin domain-containing protein</fullName>
    </submittedName>
</protein>
<name>A0A5C9A0S5_9GAMM</name>
<dbReference type="Gene3D" id="2.60.120.10">
    <property type="entry name" value="Jelly Rolls"/>
    <property type="match status" value="1"/>
</dbReference>
<dbReference type="CDD" id="cd02231">
    <property type="entry name" value="cupin_BLL6423-like"/>
    <property type="match status" value="1"/>
</dbReference>
<dbReference type="InterPro" id="IPR047142">
    <property type="entry name" value="OryJ/VirC-like"/>
</dbReference>
<evidence type="ECO:0000313" key="2">
    <source>
        <dbReference type="Proteomes" id="UP000321933"/>
    </source>
</evidence>
<sequence length="178" mass="18830">MGARLRRVVTGHNGEGQSVVAIDGGPAADIEANGSGLFEIWQAPAVPAPLAALEDTLAGSDPKLCPDPGAVKVRWFTVPPENPAQSDDEKQAIAAFAFEAVGASHARVDTRRHPLMHKTESLDYIVVVRGELDMLLDAGEVKSLVPGDVVVQRATNHAWVNRGSEPALLVAVLMDARS</sequence>
<dbReference type="InterPro" id="IPR014710">
    <property type="entry name" value="RmlC-like_jellyroll"/>
</dbReference>
<accession>A0A5C9A0S5</accession>
<dbReference type="RefSeq" id="WP_148062222.1">
    <property type="nucleotide sequence ID" value="NZ_VRYZ01000001.1"/>
</dbReference>
<comment type="caution">
    <text evidence="1">The sequence shown here is derived from an EMBL/GenBank/DDBJ whole genome shotgun (WGS) entry which is preliminary data.</text>
</comment>
<gene>
    <name evidence="1" type="ORF">FVW59_00115</name>
</gene>
<dbReference type="Proteomes" id="UP000321933">
    <property type="component" value="Unassembled WGS sequence"/>
</dbReference>
<dbReference type="OrthoDB" id="713485at2"/>
<evidence type="ECO:0000313" key="1">
    <source>
        <dbReference type="EMBL" id="TXS94366.1"/>
    </source>
</evidence>
<keyword evidence="2" id="KW-1185">Reference proteome</keyword>
<dbReference type="SUPFAM" id="SSF51182">
    <property type="entry name" value="RmlC-like cupins"/>
    <property type="match status" value="1"/>
</dbReference>
<dbReference type="PANTHER" id="PTHR36156">
    <property type="entry name" value="SLR2101 PROTEIN"/>
    <property type="match status" value="1"/>
</dbReference>
<proteinExistence type="predicted"/>
<dbReference type="AlphaFoldDB" id="A0A5C9A0S5"/>
<dbReference type="InterPro" id="IPR011051">
    <property type="entry name" value="RmlC_Cupin_sf"/>
</dbReference>
<dbReference type="PANTHER" id="PTHR36156:SF2">
    <property type="entry name" value="CUPIN TYPE-2 DOMAIN-CONTAINING PROTEIN"/>
    <property type="match status" value="1"/>
</dbReference>
<organism evidence="1 2">
    <name type="scientific">Parahaliea aestuarii</name>
    <dbReference type="NCBI Taxonomy" id="1852021"/>
    <lineage>
        <taxon>Bacteria</taxon>
        <taxon>Pseudomonadati</taxon>
        <taxon>Pseudomonadota</taxon>
        <taxon>Gammaproteobacteria</taxon>
        <taxon>Cellvibrionales</taxon>
        <taxon>Halieaceae</taxon>
        <taxon>Parahaliea</taxon>
    </lineage>
</organism>